<dbReference type="Proteomes" id="UP000472839">
    <property type="component" value="Unassembled WGS sequence"/>
</dbReference>
<evidence type="ECO:0000313" key="3">
    <source>
        <dbReference type="Proteomes" id="UP000461010"/>
    </source>
</evidence>
<evidence type="ECO:0000313" key="2">
    <source>
        <dbReference type="EMBL" id="KAB7891913.1"/>
    </source>
</evidence>
<sequence>MNKITKKFKDRKALSIALLKGEKWKVIGDYKGYCFYKEPSSFESYTSPFRFGTKEKNYDLDGWWTCADGKHLWEKKHEF</sequence>
<dbReference type="EMBL" id="WFKK01000018">
    <property type="protein sequence ID" value="KAB7888980.1"/>
    <property type="molecule type" value="Genomic_DNA"/>
</dbReference>
<accession>A0A6L4WUB9</accession>
<organism evidence="1 4">
    <name type="scientific">Poseidonibacter ostreae</name>
    <dbReference type="NCBI Taxonomy" id="2654171"/>
    <lineage>
        <taxon>Bacteria</taxon>
        <taxon>Pseudomonadati</taxon>
        <taxon>Campylobacterota</taxon>
        <taxon>Epsilonproteobacteria</taxon>
        <taxon>Campylobacterales</taxon>
        <taxon>Arcobacteraceae</taxon>
        <taxon>Poseidonibacter</taxon>
    </lineage>
</organism>
<evidence type="ECO:0000313" key="1">
    <source>
        <dbReference type="EMBL" id="KAB7888980.1"/>
    </source>
</evidence>
<dbReference type="EMBL" id="WFKJ01000010">
    <property type="protein sequence ID" value="KAB7891913.1"/>
    <property type="molecule type" value="Genomic_DNA"/>
</dbReference>
<dbReference type="RefSeq" id="WP_152188902.1">
    <property type="nucleotide sequence ID" value="NZ_WFKI01000028.1"/>
</dbReference>
<reference evidence="3 4" key="1">
    <citation type="submission" date="2019-10" db="EMBL/GenBank/DDBJ databases">
        <title>Poseidonibacter ostreae sp. nov., isolated from the gut of the Ostrea denselamellosa.</title>
        <authorList>
            <person name="Choi A."/>
        </authorList>
    </citation>
    <scope>NUCLEOTIDE SEQUENCE [LARGE SCALE GENOMIC DNA]</scope>
    <source>
        <strain evidence="1 4">SJOD-M-33</strain>
        <strain evidence="2 3">SJOD-M-5</strain>
    </source>
</reference>
<evidence type="ECO:0000313" key="4">
    <source>
        <dbReference type="Proteomes" id="UP000472839"/>
    </source>
</evidence>
<proteinExistence type="predicted"/>
<comment type="caution">
    <text evidence="1">The sequence shown here is derived from an EMBL/GenBank/DDBJ whole genome shotgun (WGS) entry which is preliminary data.</text>
</comment>
<gene>
    <name evidence="2" type="ORF">GBG18_04815</name>
    <name evidence="1" type="ORF">GBG19_07265</name>
</gene>
<protein>
    <submittedName>
        <fullName evidence="1">Uncharacterized protein</fullName>
    </submittedName>
</protein>
<keyword evidence="3" id="KW-1185">Reference proteome</keyword>
<name>A0A6L4WUB9_9BACT</name>
<dbReference type="Proteomes" id="UP000461010">
    <property type="component" value="Unassembled WGS sequence"/>
</dbReference>
<dbReference type="AlphaFoldDB" id="A0A6L4WUB9"/>